<keyword evidence="6" id="KW-0547">Nucleotide-binding</keyword>
<evidence type="ECO:0000256" key="1">
    <source>
        <dbReference type="ARBA" id="ARBA00001946"/>
    </source>
</evidence>
<keyword evidence="4" id="KW-0548">Nucleotidyltransferase</keyword>
<feature type="domain" description="Polymerase nucleotidyl transferase" evidence="10">
    <location>
        <begin position="25"/>
        <end position="110"/>
    </location>
</feature>
<evidence type="ECO:0000256" key="2">
    <source>
        <dbReference type="ARBA" id="ARBA00022649"/>
    </source>
</evidence>
<keyword evidence="5" id="KW-0479">Metal-binding</keyword>
<dbReference type="Gene3D" id="3.30.460.10">
    <property type="entry name" value="Beta Polymerase, domain 2"/>
    <property type="match status" value="1"/>
</dbReference>
<keyword evidence="8" id="KW-0460">Magnesium</keyword>
<evidence type="ECO:0000256" key="3">
    <source>
        <dbReference type="ARBA" id="ARBA00022679"/>
    </source>
</evidence>
<dbReference type="EMBL" id="AESD01000730">
    <property type="protein sequence ID" value="EHJ10362.1"/>
    <property type="molecule type" value="Genomic_DNA"/>
</dbReference>
<accession>G5JBS3</accession>
<comment type="cofactor">
    <cofactor evidence="1">
        <name>Mg(2+)</name>
        <dbReference type="ChEBI" id="CHEBI:18420"/>
    </cofactor>
</comment>
<keyword evidence="7" id="KW-0067">ATP-binding</keyword>
<dbReference type="GO" id="GO:0005524">
    <property type="term" value="F:ATP binding"/>
    <property type="evidence" value="ECO:0007669"/>
    <property type="project" value="UniProtKB-KW"/>
</dbReference>
<protein>
    <recommendedName>
        <fullName evidence="10">Polymerase nucleotidyl transferase domain-containing protein</fullName>
    </recommendedName>
</protein>
<evidence type="ECO:0000256" key="8">
    <source>
        <dbReference type="ARBA" id="ARBA00022842"/>
    </source>
</evidence>
<gene>
    <name evidence="11" type="ORF">CWATWH0003_4888</name>
</gene>
<evidence type="ECO:0000256" key="6">
    <source>
        <dbReference type="ARBA" id="ARBA00022741"/>
    </source>
</evidence>
<dbReference type="GO" id="GO:0046872">
    <property type="term" value="F:metal ion binding"/>
    <property type="evidence" value="ECO:0007669"/>
    <property type="project" value="UniProtKB-KW"/>
</dbReference>
<evidence type="ECO:0000256" key="9">
    <source>
        <dbReference type="ARBA" id="ARBA00038276"/>
    </source>
</evidence>
<proteinExistence type="inferred from homology"/>
<comment type="similarity">
    <text evidence="9">Belongs to the MntA antitoxin family.</text>
</comment>
<name>G5JBS3_CROWT</name>
<dbReference type="InterPro" id="IPR002934">
    <property type="entry name" value="Polymerase_NTP_transf_dom"/>
</dbReference>
<sequence>MIMSSHLTTNITEREIYQRLQVNSEQLERFCQSNLIAELAVFGSILRDDFSSNSDVDVLITYLPSAPRGLLEKVQLKEQFENLFHRPVDLISKTSIENSYNWIKRSSILNSSEVLYRA</sequence>
<comment type="caution">
    <text evidence="11">The sequence shown here is derived from an EMBL/GenBank/DDBJ whole genome shotgun (WGS) entry which is preliminary data.</text>
</comment>
<organism evidence="11 12">
    <name type="scientific">Crocosphaera watsonii WH 0003</name>
    <dbReference type="NCBI Taxonomy" id="423471"/>
    <lineage>
        <taxon>Bacteria</taxon>
        <taxon>Bacillati</taxon>
        <taxon>Cyanobacteriota</taxon>
        <taxon>Cyanophyceae</taxon>
        <taxon>Oscillatoriophycideae</taxon>
        <taxon>Chroococcales</taxon>
        <taxon>Aphanothecaceae</taxon>
        <taxon>Crocosphaera</taxon>
    </lineage>
</organism>
<dbReference type="PANTHER" id="PTHR33571:SF12">
    <property type="entry name" value="BSL3053 PROTEIN"/>
    <property type="match status" value="1"/>
</dbReference>
<evidence type="ECO:0000313" key="12">
    <source>
        <dbReference type="Proteomes" id="UP000003477"/>
    </source>
</evidence>
<dbReference type="Proteomes" id="UP000003477">
    <property type="component" value="Unassembled WGS sequence"/>
</dbReference>
<evidence type="ECO:0000256" key="5">
    <source>
        <dbReference type="ARBA" id="ARBA00022723"/>
    </source>
</evidence>
<dbReference type="GO" id="GO:0016779">
    <property type="term" value="F:nucleotidyltransferase activity"/>
    <property type="evidence" value="ECO:0007669"/>
    <property type="project" value="UniProtKB-KW"/>
</dbReference>
<dbReference type="CDD" id="cd05403">
    <property type="entry name" value="NT_KNTase_like"/>
    <property type="match status" value="1"/>
</dbReference>
<evidence type="ECO:0000259" key="10">
    <source>
        <dbReference type="Pfam" id="PF01909"/>
    </source>
</evidence>
<evidence type="ECO:0000313" key="11">
    <source>
        <dbReference type="EMBL" id="EHJ10362.1"/>
    </source>
</evidence>
<dbReference type="Pfam" id="PF01909">
    <property type="entry name" value="NTP_transf_2"/>
    <property type="match status" value="1"/>
</dbReference>
<dbReference type="PATRIC" id="fig|423471.3.peg.4577"/>
<evidence type="ECO:0000256" key="4">
    <source>
        <dbReference type="ARBA" id="ARBA00022695"/>
    </source>
</evidence>
<dbReference type="AlphaFoldDB" id="G5JBS3"/>
<dbReference type="InterPro" id="IPR043519">
    <property type="entry name" value="NT_sf"/>
</dbReference>
<dbReference type="SUPFAM" id="SSF81301">
    <property type="entry name" value="Nucleotidyltransferase"/>
    <property type="match status" value="1"/>
</dbReference>
<keyword evidence="3" id="KW-0808">Transferase</keyword>
<reference evidence="11 12" key="1">
    <citation type="journal article" date="2011" name="Front. Microbiol.">
        <title>Two Strains of Crocosphaera watsonii with Highly Conserved Genomes are Distinguished by Strain-Specific Features.</title>
        <authorList>
            <person name="Bench S.R."/>
            <person name="Ilikchyan I.N."/>
            <person name="Tripp H.J."/>
            <person name="Zehr J.P."/>
        </authorList>
    </citation>
    <scope>NUCLEOTIDE SEQUENCE [LARGE SCALE GENOMIC DNA]</scope>
    <source>
        <strain evidence="11 12">WH 0003</strain>
    </source>
</reference>
<dbReference type="InterPro" id="IPR052038">
    <property type="entry name" value="Type-VII_TA_antitoxin"/>
</dbReference>
<dbReference type="PANTHER" id="PTHR33571">
    <property type="entry name" value="SSL8005 PROTEIN"/>
    <property type="match status" value="1"/>
</dbReference>
<keyword evidence="2" id="KW-1277">Toxin-antitoxin system</keyword>
<evidence type="ECO:0000256" key="7">
    <source>
        <dbReference type="ARBA" id="ARBA00022840"/>
    </source>
</evidence>